<dbReference type="Pfam" id="PF00535">
    <property type="entry name" value="Glycos_transf_2"/>
    <property type="match status" value="1"/>
</dbReference>
<dbReference type="EMBL" id="PPEI02000007">
    <property type="protein sequence ID" value="PWN60618.1"/>
    <property type="molecule type" value="Genomic_DNA"/>
</dbReference>
<keyword evidence="2" id="KW-0808">Transferase</keyword>
<keyword evidence="3" id="KW-1185">Reference proteome</keyword>
<dbReference type="GO" id="GO:0016740">
    <property type="term" value="F:transferase activity"/>
    <property type="evidence" value="ECO:0007669"/>
    <property type="project" value="UniProtKB-KW"/>
</dbReference>
<feature type="domain" description="Glycosyltransferase 2-like" evidence="1">
    <location>
        <begin position="4"/>
        <end position="127"/>
    </location>
</feature>
<name>A0A316WN16_9FLAO</name>
<proteinExistence type="predicted"/>
<dbReference type="PANTHER" id="PTHR43685:SF11">
    <property type="entry name" value="GLYCOSYLTRANSFERASE TAGX-RELATED"/>
    <property type="match status" value="1"/>
</dbReference>
<evidence type="ECO:0000313" key="3">
    <source>
        <dbReference type="Proteomes" id="UP000236182"/>
    </source>
</evidence>
<dbReference type="OrthoDB" id="9802649at2"/>
<dbReference type="SUPFAM" id="SSF53448">
    <property type="entry name" value="Nucleotide-diphospho-sugar transferases"/>
    <property type="match status" value="1"/>
</dbReference>
<gene>
    <name evidence="2" type="ORF">C1638_019275</name>
</gene>
<dbReference type="AlphaFoldDB" id="A0A316WN16"/>
<dbReference type="Gene3D" id="3.90.550.10">
    <property type="entry name" value="Spore Coat Polysaccharide Biosynthesis Protein SpsA, Chain A"/>
    <property type="match status" value="1"/>
</dbReference>
<reference evidence="2" key="1">
    <citation type="submission" date="2018-04" db="EMBL/GenBank/DDBJ databases">
        <title>Draft Genome Sequences of Chryseobacterium lactis NCTC11390T isolated from milk, Chryseobacterium oncorhynchi 701B-08T from rainbow trout, and Chryseobacterium viscerum 687B-08T from diseased fish.</title>
        <authorList>
            <person name="Jeong J.-J."/>
            <person name="Lee Y.J."/>
            <person name="Pathiraja D."/>
            <person name="Park B."/>
            <person name="Choi I.-G."/>
            <person name="Kim K.D."/>
        </authorList>
    </citation>
    <scope>NUCLEOTIDE SEQUENCE [LARGE SCALE GENOMIC DNA]</scope>
    <source>
        <strain evidence="2">701B-08</strain>
    </source>
</reference>
<dbReference type="PANTHER" id="PTHR43685">
    <property type="entry name" value="GLYCOSYLTRANSFERASE"/>
    <property type="match status" value="1"/>
</dbReference>
<protein>
    <submittedName>
        <fullName evidence="2">Rhamnosyl transferase</fullName>
    </submittedName>
</protein>
<dbReference type="RefSeq" id="WP_109623579.1">
    <property type="nucleotide sequence ID" value="NZ_PPEI02000007.1"/>
</dbReference>
<sequence>MIDILMATYNGGSYIENQILSLIGQTYKDWRLLVHDDGSSDETVKIIKRYEKLDSRINLIEDNIKCGGAAQNFLHLLKHSNADYIVFCDQDDIWMESKLEVLFNKIKNVNEPFAVYCNAYAYNGVKIIADKVSLIERDNLENSLFLNSGVQGCSLMFNKQLLDLLRDYPDYIYMHDHYITIGAVAFGKLCYIDESLMLYRQHDNNVTGNVPISIMDRIKTFTNRKNAIIDFKHYDANKSFFEKYGLKLSNKDVNLFKAYLLFPNLNLLQKLSTIIKYNFKIGNSSLILLIKALFKNALNKNF</sequence>
<dbReference type="CDD" id="cd04196">
    <property type="entry name" value="GT_2_like_d"/>
    <property type="match status" value="1"/>
</dbReference>
<dbReference type="InterPro" id="IPR029044">
    <property type="entry name" value="Nucleotide-diphossugar_trans"/>
</dbReference>
<accession>A0A316WN16</accession>
<dbReference type="InterPro" id="IPR001173">
    <property type="entry name" value="Glyco_trans_2-like"/>
</dbReference>
<dbReference type="Proteomes" id="UP000236182">
    <property type="component" value="Unassembled WGS sequence"/>
</dbReference>
<evidence type="ECO:0000313" key="2">
    <source>
        <dbReference type="EMBL" id="PWN60618.1"/>
    </source>
</evidence>
<evidence type="ECO:0000259" key="1">
    <source>
        <dbReference type="Pfam" id="PF00535"/>
    </source>
</evidence>
<dbReference type="InterPro" id="IPR050834">
    <property type="entry name" value="Glycosyltransf_2"/>
</dbReference>
<comment type="caution">
    <text evidence="2">The sequence shown here is derived from an EMBL/GenBank/DDBJ whole genome shotgun (WGS) entry which is preliminary data.</text>
</comment>
<organism evidence="2 3">
    <name type="scientific">Chryseobacterium oncorhynchi</name>
    <dbReference type="NCBI Taxonomy" id="741074"/>
    <lineage>
        <taxon>Bacteria</taxon>
        <taxon>Pseudomonadati</taxon>
        <taxon>Bacteroidota</taxon>
        <taxon>Flavobacteriia</taxon>
        <taxon>Flavobacteriales</taxon>
        <taxon>Weeksellaceae</taxon>
        <taxon>Chryseobacterium group</taxon>
        <taxon>Chryseobacterium</taxon>
    </lineage>
</organism>